<dbReference type="AlphaFoldDB" id="V8NDQ9"/>
<feature type="non-terminal residue" evidence="1">
    <location>
        <position position="1"/>
    </location>
</feature>
<dbReference type="OrthoDB" id="10014409at2759"/>
<accession>V8NDQ9</accession>
<gene>
    <name evidence="1" type="ORF">L345_14564</name>
</gene>
<organism evidence="1 2">
    <name type="scientific">Ophiophagus hannah</name>
    <name type="common">King cobra</name>
    <name type="synonym">Naja hannah</name>
    <dbReference type="NCBI Taxonomy" id="8665"/>
    <lineage>
        <taxon>Eukaryota</taxon>
        <taxon>Metazoa</taxon>
        <taxon>Chordata</taxon>
        <taxon>Craniata</taxon>
        <taxon>Vertebrata</taxon>
        <taxon>Euteleostomi</taxon>
        <taxon>Lepidosauria</taxon>
        <taxon>Squamata</taxon>
        <taxon>Bifurcata</taxon>
        <taxon>Unidentata</taxon>
        <taxon>Episquamata</taxon>
        <taxon>Toxicofera</taxon>
        <taxon>Serpentes</taxon>
        <taxon>Colubroidea</taxon>
        <taxon>Elapidae</taxon>
        <taxon>Elapinae</taxon>
        <taxon>Ophiophagus</taxon>
    </lineage>
</organism>
<proteinExistence type="predicted"/>
<reference evidence="1 2" key="1">
    <citation type="journal article" date="2013" name="Proc. Natl. Acad. Sci. U.S.A.">
        <title>The king cobra genome reveals dynamic gene evolution and adaptation in the snake venom system.</title>
        <authorList>
            <person name="Vonk F.J."/>
            <person name="Casewell N.R."/>
            <person name="Henkel C.V."/>
            <person name="Heimberg A.M."/>
            <person name="Jansen H.J."/>
            <person name="McCleary R.J."/>
            <person name="Kerkkamp H.M."/>
            <person name="Vos R.A."/>
            <person name="Guerreiro I."/>
            <person name="Calvete J.J."/>
            <person name="Wuster W."/>
            <person name="Woods A.E."/>
            <person name="Logan J.M."/>
            <person name="Harrison R.A."/>
            <person name="Castoe T.A."/>
            <person name="de Koning A.P."/>
            <person name="Pollock D.D."/>
            <person name="Yandell M."/>
            <person name="Calderon D."/>
            <person name="Renjifo C."/>
            <person name="Currier R.B."/>
            <person name="Salgado D."/>
            <person name="Pla D."/>
            <person name="Sanz L."/>
            <person name="Hyder A.S."/>
            <person name="Ribeiro J.M."/>
            <person name="Arntzen J.W."/>
            <person name="van den Thillart G.E."/>
            <person name="Boetzer M."/>
            <person name="Pirovano W."/>
            <person name="Dirks R.P."/>
            <person name="Spaink H.P."/>
            <person name="Duboule D."/>
            <person name="McGlinn E."/>
            <person name="Kini R.M."/>
            <person name="Richardson M.K."/>
        </authorList>
    </citation>
    <scope>NUCLEOTIDE SEQUENCE</scope>
    <source>
        <tissue evidence="1">Blood</tissue>
    </source>
</reference>
<evidence type="ECO:0000313" key="1">
    <source>
        <dbReference type="EMBL" id="ETE59702.1"/>
    </source>
</evidence>
<name>V8NDQ9_OPHHA</name>
<dbReference type="Proteomes" id="UP000018936">
    <property type="component" value="Unassembled WGS sequence"/>
</dbReference>
<evidence type="ECO:0000313" key="2">
    <source>
        <dbReference type="Proteomes" id="UP000018936"/>
    </source>
</evidence>
<protein>
    <submittedName>
        <fullName evidence="1">Uncharacterized protein</fullName>
    </submittedName>
</protein>
<sequence length="252" mass="28273">MFLDLERICWTALKPLSTKAFDLISRNTLWEKLKLTTIDKRLLYLIQKLYANSTLKVRCNPRGTLSSLSNRNHLSRSTPSKSVLRVEIRLWLQKQQEAKQHAPHTSRPPYLTMMVTAGNSIHRTAAHGCYSDHGLHQAWPLLQPIAAAKAAGGQTTHPMHLTAHAGLPKGTVAAAIHIFLLLFHPDPCGPVWWLKLTFQKSYRSCRGLLMQCSDAALEQTSVFPAKDCKTGGSEAMEEAFFDVRLCVFSLKE</sequence>
<comment type="caution">
    <text evidence="1">The sequence shown here is derived from an EMBL/GenBank/DDBJ whole genome shotgun (WGS) entry which is preliminary data.</text>
</comment>
<dbReference type="EMBL" id="AZIM01005308">
    <property type="protein sequence ID" value="ETE59702.1"/>
    <property type="molecule type" value="Genomic_DNA"/>
</dbReference>
<keyword evidence="2" id="KW-1185">Reference proteome</keyword>